<dbReference type="Proteomes" id="UP000253370">
    <property type="component" value="Unassembled WGS sequence"/>
</dbReference>
<evidence type="ECO:0000256" key="9">
    <source>
        <dbReference type="ARBA" id="ARBA00022989"/>
    </source>
</evidence>
<name>A0A365U5W3_9RHOB</name>
<feature type="transmembrane region" description="Helical" evidence="13">
    <location>
        <begin position="84"/>
        <end position="104"/>
    </location>
</feature>
<comment type="caution">
    <text evidence="15">The sequence shown here is derived from an EMBL/GenBank/DDBJ whole genome shotgun (WGS) entry which is preliminary data.</text>
</comment>
<dbReference type="PANTHER" id="PTHR30529:SF1">
    <property type="entry name" value="CYTOCHROME B561 HOMOLOG 2"/>
    <property type="match status" value="1"/>
</dbReference>
<evidence type="ECO:0000313" key="15">
    <source>
        <dbReference type="EMBL" id="RBI83698.1"/>
    </source>
</evidence>
<evidence type="ECO:0000256" key="4">
    <source>
        <dbReference type="ARBA" id="ARBA00022475"/>
    </source>
</evidence>
<keyword evidence="9 13" id="KW-1133">Transmembrane helix</keyword>
<evidence type="ECO:0000313" key="16">
    <source>
        <dbReference type="Proteomes" id="UP000253370"/>
    </source>
</evidence>
<dbReference type="GO" id="GO:0022904">
    <property type="term" value="P:respiratory electron transport chain"/>
    <property type="evidence" value="ECO:0007669"/>
    <property type="project" value="InterPro"/>
</dbReference>
<comment type="similarity">
    <text evidence="12">Belongs to the cytochrome b561 family.</text>
</comment>
<comment type="cofactor">
    <cofactor evidence="1">
        <name>heme b</name>
        <dbReference type="ChEBI" id="CHEBI:60344"/>
    </cofactor>
</comment>
<comment type="subcellular location">
    <subcellularLocation>
        <location evidence="2">Cell membrane</location>
        <topology evidence="2">Multi-pass membrane protein</topology>
    </subcellularLocation>
</comment>
<keyword evidence="3" id="KW-0813">Transport</keyword>
<dbReference type="RefSeq" id="WP_113290341.1">
    <property type="nucleotide sequence ID" value="NZ_QNTQ01000015.1"/>
</dbReference>
<dbReference type="EMBL" id="QNTQ01000015">
    <property type="protein sequence ID" value="RBI83698.1"/>
    <property type="molecule type" value="Genomic_DNA"/>
</dbReference>
<organism evidence="15 16">
    <name type="scientific">Rhodosalinus halophilus</name>
    <dbReference type="NCBI Taxonomy" id="2259333"/>
    <lineage>
        <taxon>Bacteria</taxon>
        <taxon>Pseudomonadati</taxon>
        <taxon>Pseudomonadota</taxon>
        <taxon>Alphaproteobacteria</taxon>
        <taxon>Rhodobacterales</taxon>
        <taxon>Paracoccaceae</taxon>
        <taxon>Rhodosalinus</taxon>
    </lineage>
</organism>
<evidence type="ECO:0000256" key="7">
    <source>
        <dbReference type="ARBA" id="ARBA00022723"/>
    </source>
</evidence>
<accession>A0A365U5W3</accession>
<feature type="transmembrane region" description="Helical" evidence="13">
    <location>
        <begin position="12"/>
        <end position="30"/>
    </location>
</feature>
<dbReference type="InterPro" id="IPR052168">
    <property type="entry name" value="Cytochrome_b561_oxidase"/>
</dbReference>
<dbReference type="InterPro" id="IPR016174">
    <property type="entry name" value="Di-haem_cyt_TM"/>
</dbReference>
<evidence type="ECO:0000256" key="1">
    <source>
        <dbReference type="ARBA" id="ARBA00001970"/>
    </source>
</evidence>
<feature type="transmembrane region" description="Helical" evidence="13">
    <location>
        <begin position="42"/>
        <end position="63"/>
    </location>
</feature>
<feature type="domain" description="Cytochrome b561 bacterial/Ni-hydrogenase" evidence="14">
    <location>
        <begin position="4"/>
        <end position="174"/>
    </location>
</feature>
<dbReference type="InterPro" id="IPR011577">
    <property type="entry name" value="Cyt_b561_bac/Ni-Hgenase"/>
</dbReference>
<evidence type="ECO:0000256" key="5">
    <source>
        <dbReference type="ARBA" id="ARBA00022617"/>
    </source>
</evidence>
<evidence type="ECO:0000256" key="8">
    <source>
        <dbReference type="ARBA" id="ARBA00022982"/>
    </source>
</evidence>
<gene>
    <name evidence="15" type="ORF">DRV85_15255</name>
</gene>
<evidence type="ECO:0000256" key="13">
    <source>
        <dbReference type="SAM" id="Phobius"/>
    </source>
</evidence>
<dbReference type="GO" id="GO:0046872">
    <property type="term" value="F:metal ion binding"/>
    <property type="evidence" value="ECO:0007669"/>
    <property type="project" value="UniProtKB-KW"/>
</dbReference>
<proteinExistence type="inferred from homology"/>
<dbReference type="GO" id="GO:0020037">
    <property type="term" value="F:heme binding"/>
    <property type="evidence" value="ECO:0007669"/>
    <property type="project" value="TreeGrafter"/>
</dbReference>
<protein>
    <submittedName>
        <fullName evidence="15">Cytochrome b</fullName>
    </submittedName>
</protein>
<evidence type="ECO:0000259" key="14">
    <source>
        <dbReference type="Pfam" id="PF01292"/>
    </source>
</evidence>
<dbReference type="OrthoDB" id="8156287at2"/>
<keyword evidence="16" id="KW-1185">Reference proteome</keyword>
<sequence>MTGYRTAARLFHWIVALLVLATIPAGQIMIQEGLTRSVQDTLFIFHKNVGVLILLLVLARLAYRQVAPPPPLPAAVPDWQRRVAWANHAALYVLLIFMGVTGYLRVRAGGFPIEALDALGIPPLVPESEPLEEWAKAAHWWGRLVLVALIALHILAAVWHGAIRRDGVFSRIWPPVAR</sequence>
<dbReference type="SUPFAM" id="SSF81342">
    <property type="entry name" value="Transmembrane di-heme cytochromes"/>
    <property type="match status" value="1"/>
</dbReference>
<evidence type="ECO:0000256" key="11">
    <source>
        <dbReference type="ARBA" id="ARBA00023136"/>
    </source>
</evidence>
<reference evidence="15 16" key="1">
    <citation type="submission" date="2018-07" db="EMBL/GenBank/DDBJ databases">
        <title>Rhodosalinus sp. strain E84T genomic sequence and assembly.</title>
        <authorList>
            <person name="Liu Z.-W."/>
            <person name="Lu D.-C."/>
        </authorList>
    </citation>
    <scope>NUCLEOTIDE SEQUENCE [LARGE SCALE GENOMIC DNA]</scope>
    <source>
        <strain evidence="15 16">E84</strain>
    </source>
</reference>
<evidence type="ECO:0000256" key="12">
    <source>
        <dbReference type="ARBA" id="ARBA00037975"/>
    </source>
</evidence>
<feature type="transmembrane region" description="Helical" evidence="13">
    <location>
        <begin position="140"/>
        <end position="162"/>
    </location>
</feature>
<dbReference type="Pfam" id="PF01292">
    <property type="entry name" value="Ni_hydr_CYTB"/>
    <property type="match status" value="1"/>
</dbReference>
<dbReference type="GO" id="GO:0009055">
    <property type="term" value="F:electron transfer activity"/>
    <property type="evidence" value="ECO:0007669"/>
    <property type="project" value="InterPro"/>
</dbReference>
<keyword evidence="4" id="KW-1003">Cell membrane</keyword>
<keyword evidence="7" id="KW-0479">Metal-binding</keyword>
<keyword evidence="11 13" id="KW-0472">Membrane</keyword>
<keyword evidence="10" id="KW-0408">Iron</keyword>
<dbReference type="AlphaFoldDB" id="A0A365U5W3"/>
<keyword evidence="8" id="KW-0249">Electron transport</keyword>
<evidence type="ECO:0000256" key="10">
    <source>
        <dbReference type="ARBA" id="ARBA00023004"/>
    </source>
</evidence>
<dbReference type="GO" id="GO:0005886">
    <property type="term" value="C:plasma membrane"/>
    <property type="evidence" value="ECO:0007669"/>
    <property type="project" value="UniProtKB-SubCell"/>
</dbReference>
<dbReference type="PANTHER" id="PTHR30529">
    <property type="entry name" value="CYTOCHROME B561"/>
    <property type="match status" value="1"/>
</dbReference>
<keyword evidence="6 13" id="KW-0812">Transmembrane</keyword>
<evidence type="ECO:0000256" key="3">
    <source>
        <dbReference type="ARBA" id="ARBA00022448"/>
    </source>
</evidence>
<evidence type="ECO:0000256" key="2">
    <source>
        <dbReference type="ARBA" id="ARBA00004651"/>
    </source>
</evidence>
<keyword evidence="5" id="KW-0349">Heme</keyword>
<evidence type="ECO:0000256" key="6">
    <source>
        <dbReference type="ARBA" id="ARBA00022692"/>
    </source>
</evidence>